<feature type="compositionally biased region" description="Low complexity" evidence="6">
    <location>
        <begin position="687"/>
        <end position="732"/>
    </location>
</feature>
<feature type="compositionally biased region" description="Pro residues" evidence="6">
    <location>
        <begin position="1"/>
        <end position="10"/>
    </location>
</feature>
<sequence length="850" mass="93919">MPSPSPPPAPIRTAQQRAALATAQAATNGSDGDENDTARVEAGATSDNVRQNGENVGDGQTNTISEGKQKARAVMAASGLTADPESAHTAPSERSKSPPPNDATTNGLVPSRKRSRSGSRISQPPRTPSADLPTRTSESRKKVLIERWQNREQFHSAAMLRDDQLRKEVIRGITRETDGYRRLAQTRQVNPGSIFGNGYAGYGNGHTNVQGRLPKIVYPIQRKRPGGRRTKELHVPRKKLATQSEQLDELVPVRLDIEWDKIRLRDTFTWNIHDRVVSPELFAEQLVEDFKLPLDQCGPLVQQVCSSLQEQIQDFYPQVFIDEEALDPHLPYHAYKNDEMRIAIKLNITIGQHTLVDQFEWDINNPLNSPEDFARQMTTDLSLSGEFTTAIAHSIREQSQLFTRSLYVTGHPFDGRPIEDPDLKSGFLPSPIPSPFRPYQAAKDFTPYLYELNEMDLEKTELSLSREQRRQKRSVNRRGGPALPDLKDRQRTIRTLVVSSVLPGAAESLEDSRIFKRSVTASGRGRRPGAGQKDNLDESEDSESEDSSPDSPAIPAYLLSGTARTRGMRGAASAAQAALRANLGRSATPDPVALHHHETRTSGRRLGGREYREESFEESTSYIVKLHIPPDRYRKFMRELKIRGKADALPSHASSYHYPTSQRSSQSATPGRATPGAGSMGPPPTTPGMQQQQLPGHQNGVVPHQQPQAGVGGPQQPQHQQQQQQPPQIGGVDASGPPGPDNTPPPPPTWLISALSALSAAYPSDQFEAKMRHSTVNTLSNQPVTLPAGAPLPPDVKYQYLPRIRCCDCPGKLYTPGPGTGVENFEVHLKNKLHREKVEERRGRGREGER</sequence>
<evidence type="ECO:0000256" key="6">
    <source>
        <dbReference type="SAM" id="MobiDB-lite"/>
    </source>
</evidence>
<evidence type="ECO:0000256" key="3">
    <source>
        <dbReference type="ARBA" id="ARBA00023015"/>
    </source>
</evidence>
<evidence type="ECO:0000313" key="7">
    <source>
        <dbReference type="EMBL" id="KAA6413698.1"/>
    </source>
</evidence>
<evidence type="ECO:0000256" key="4">
    <source>
        <dbReference type="ARBA" id="ARBA00023163"/>
    </source>
</evidence>
<dbReference type="AlphaFoldDB" id="A0A5M8PY94"/>
<feature type="region of interest" description="Disordered" evidence="6">
    <location>
        <begin position="520"/>
        <end position="554"/>
    </location>
</feature>
<dbReference type="GO" id="GO:0006338">
    <property type="term" value="P:chromatin remodeling"/>
    <property type="evidence" value="ECO:0007669"/>
    <property type="project" value="InterPro"/>
</dbReference>
<feature type="region of interest" description="Disordered" evidence="6">
    <location>
        <begin position="585"/>
        <end position="610"/>
    </location>
</feature>
<gene>
    <name evidence="7" type="ORF">FRX48_02059</name>
</gene>
<dbReference type="GO" id="GO:0000228">
    <property type="term" value="C:nuclear chromosome"/>
    <property type="evidence" value="ECO:0007669"/>
    <property type="project" value="InterPro"/>
</dbReference>
<keyword evidence="4" id="KW-0804">Transcription</keyword>
<feature type="compositionally biased region" description="Low complexity" evidence="6">
    <location>
        <begin position="12"/>
        <end position="27"/>
    </location>
</feature>
<name>A0A5M8PY94_9LECA</name>
<keyword evidence="5" id="KW-0539">Nucleus</keyword>
<proteinExistence type="inferred from homology"/>
<evidence type="ECO:0000256" key="5">
    <source>
        <dbReference type="ARBA" id="ARBA00023242"/>
    </source>
</evidence>
<organism evidence="7 8">
    <name type="scientific">Lasallia pustulata</name>
    <dbReference type="NCBI Taxonomy" id="136370"/>
    <lineage>
        <taxon>Eukaryota</taxon>
        <taxon>Fungi</taxon>
        <taxon>Dikarya</taxon>
        <taxon>Ascomycota</taxon>
        <taxon>Pezizomycotina</taxon>
        <taxon>Lecanoromycetes</taxon>
        <taxon>OSLEUM clade</taxon>
        <taxon>Umbilicariomycetidae</taxon>
        <taxon>Umbilicariales</taxon>
        <taxon>Umbilicariaceae</taxon>
        <taxon>Lasallia</taxon>
    </lineage>
</organism>
<feature type="region of interest" description="Disordered" evidence="6">
    <location>
        <begin position="651"/>
        <end position="750"/>
    </location>
</feature>
<feature type="compositionally biased region" description="Basic and acidic residues" evidence="6">
    <location>
        <begin position="593"/>
        <end position="610"/>
    </location>
</feature>
<feature type="compositionally biased region" description="Polar residues" evidence="6">
    <location>
        <begin position="652"/>
        <end position="669"/>
    </location>
</feature>
<evidence type="ECO:0000256" key="1">
    <source>
        <dbReference type="ARBA" id="ARBA00004123"/>
    </source>
</evidence>
<comment type="caution">
    <text evidence="7">The sequence shown here is derived from an EMBL/GenBank/DDBJ whole genome shotgun (WGS) entry which is preliminary data.</text>
</comment>
<accession>A0A5M8PY94</accession>
<feature type="compositionally biased region" description="Polar residues" evidence="6">
    <location>
        <begin position="45"/>
        <end position="66"/>
    </location>
</feature>
<dbReference type="Proteomes" id="UP000324767">
    <property type="component" value="Unassembled WGS sequence"/>
</dbReference>
<reference evidence="7 8" key="1">
    <citation type="submission" date="2019-09" db="EMBL/GenBank/DDBJ databases">
        <title>The hologenome of the rock-dwelling lichen Lasallia pustulata.</title>
        <authorList>
            <person name="Greshake Tzovaras B."/>
            <person name="Segers F."/>
            <person name="Bicker A."/>
            <person name="Dal Grande F."/>
            <person name="Otte J."/>
            <person name="Hankeln T."/>
            <person name="Schmitt I."/>
            <person name="Ebersberger I."/>
        </authorList>
    </citation>
    <scope>NUCLEOTIDE SEQUENCE [LARGE SCALE GENOMIC DNA]</scope>
    <source>
        <strain evidence="7">A1-1</strain>
    </source>
</reference>
<feature type="region of interest" description="Disordered" evidence="6">
    <location>
        <begin position="1"/>
        <end position="139"/>
    </location>
</feature>
<feature type="compositionally biased region" description="Pro residues" evidence="6">
    <location>
        <begin position="737"/>
        <end position="749"/>
    </location>
</feature>
<evidence type="ECO:0000313" key="8">
    <source>
        <dbReference type="Proteomes" id="UP000324767"/>
    </source>
</evidence>
<dbReference type="Pfam" id="PF04855">
    <property type="entry name" value="SNF5"/>
    <property type="match status" value="1"/>
</dbReference>
<dbReference type="EMBL" id="VXIT01000003">
    <property type="protein sequence ID" value="KAA6413698.1"/>
    <property type="molecule type" value="Genomic_DNA"/>
</dbReference>
<comment type="similarity">
    <text evidence="2">Belongs to the SNF5 family.</text>
</comment>
<feature type="compositionally biased region" description="Acidic residues" evidence="6">
    <location>
        <begin position="537"/>
        <end position="548"/>
    </location>
</feature>
<dbReference type="OrthoDB" id="515064at2759"/>
<evidence type="ECO:0008006" key="9">
    <source>
        <dbReference type="Google" id="ProtNLM"/>
    </source>
</evidence>
<evidence type="ECO:0000256" key="2">
    <source>
        <dbReference type="ARBA" id="ARBA00010239"/>
    </source>
</evidence>
<keyword evidence="3" id="KW-0805">Transcription regulation</keyword>
<dbReference type="PANTHER" id="PTHR10019">
    <property type="entry name" value="SNF5"/>
    <property type="match status" value="1"/>
</dbReference>
<protein>
    <recommendedName>
        <fullName evidence="9">SWI-SNF complex subunit (Snf5)</fullName>
    </recommendedName>
</protein>
<feature type="region of interest" description="Disordered" evidence="6">
    <location>
        <begin position="462"/>
        <end position="488"/>
    </location>
</feature>
<dbReference type="InterPro" id="IPR006939">
    <property type="entry name" value="SNF5"/>
</dbReference>
<comment type="subcellular location">
    <subcellularLocation>
        <location evidence="1">Nucleus</location>
    </subcellularLocation>
</comment>